<evidence type="ECO:0000313" key="2">
    <source>
        <dbReference type="EMBL" id="KKS48749.1"/>
    </source>
</evidence>
<feature type="transmembrane region" description="Helical" evidence="1">
    <location>
        <begin position="6"/>
        <end position="26"/>
    </location>
</feature>
<feature type="transmembrane region" description="Helical" evidence="1">
    <location>
        <begin position="33"/>
        <end position="52"/>
    </location>
</feature>
<accession>A0A0G0ZJA3</accession>
<proteinExistence type="predicted"/>
<dbReference type="STRING" id="1618659.UV11_C0004G0019"/>
<sequence>MPIVANNFFEPGFFIPVFLTIALLILKKISYRQCLMIIFAIFLVVPSMIFGIGEWTYFYYFFPPIGFLGIIVLAILGIDKSKSKRMAFVIFGVLLLILLAAFIMYLLDKII</sequence>
<comment type="caution">
    <text evidence="2">The sequence shown here is derived from an EMBL/GenBank/DDBJ whole genome shotgun (WGS) entry which is preliminary data.</text>
</comment>
<feature type="transmembrane region" description="Helical" evidence="1">
    <location>
        <begin position="88"/>
        <end position="107"/>
    </location>
</feature>
<keyword evidence="1" id="KW-0472">Membrane</keyword>
<evidence type="ECO:0000256" key="1">
    <source>
        <dbReference type="SAM" id="Phobius"/>
    </source>
</evidence>
<gene>
    <name evidence="2" type="ORF">UV11_C0004G0019</name>
</gene>
<name>A0A0G0ZJA3_9BACT</name>
<evidence type="ECO:0000313" key="3">
    <source>
        <dbReference type="Proteomes" id="UP000034036"/>
    </source>
</evidence>
<reference evidence="2 3" key="1">
    <citation type="journal article" date="2015" name="Nature">
        <title>rRNA introns, odd ribosomes, and small enigmatic genomes across a large radiation of phyla.</title>
        <authorList>
            <person name="Brown C.T."/>
            <person name="Hug L.A."/>
            <person name="Thomas B.C."/>
            <person name="Sharon I."/>
            <person name="Castelle C.J."/>
            <person name="Singh A."/>
            <person name="Wilkins M.J."/>
            <person name="Williams K.H."/>
            <person name="Banfield J.F."/>
        </authorList>
    </citation>
    <scope>NUCLEOTIDE SEQUENCE [LARGE SCALE GENOMIC DNA]</scope>
</reference>
<dbReference type="Proteomes" id="UP000034036">
    <property type="component" value="Unassembled WGS sequence"/>
</dbReference>
<feature type="transmembrane region" description="Helical" evidence="1">
    <location>
        <begin position="58"/>
        <end position="76"/>
    </location>
</feature>
<keyword evidence="1" id="KW-1133">Transmembrane helix</keyword>
<organism evidence="2 3">
    <name type="scientific">Candidatus Giovannonibacteria bacterium GW2011_GWF2_42_19</name>
    <dbReference type="NCBI Taxonomy" id="1618659"/>
    <lineage>
        <taxon>Bacteria</taxon>
        <taxon>Candidatus Giovannoniibacteriota</taxon>
    </lineage>
</organism>
<keyword evidence="1" id="KW-0812">Transmembrane</keyword>
<dbReference type="EMBL" id="LCDF01000004">
    <property type="protein sequence ID" value="KKS48749.1"/>
    <property type="molecule type" value="Genomic_DNA"/>
</dbReference>
<protein>
    <submittedName>
        <fullName evidence="2">Uncharacterized protein</fullName>
    </submittedName>
</protein>
<dbReference type="AlphaFoldDB" id="A0A0G0ZJA3"/>